<gene>
    <name evidence="4" type="ORF">PV07_05708</name>
</gene>
<feature type="domain" description="RING-type" evidence="3">
    <location>
        <begin position="395"/>
        <end position="445"/>
    </location>
</feature>
<keyword evidence="1" id="KW-0862">Zinc</keyword>
<feature type="compositionally biased region" description="Polar residues" evidence="2">
    <location>
        <begin position="222"/>
        <end position="231"/>
    </location>
</feature>
<dbReference type="Gene3D" id="3.30.40.10">
    <property type="entry name" value="Zinc/RING finger domain, C3HC4 (zinc finger)"/>
    <property type="match status" value="1"/>
</dbReference>
<keyword evidence="1" id="KW-0479">Metal-binding</keyword>
<dbReference type="STRING" id="569365.A0A0D2CFN5"/>
<keyword evidence="5" id="KW-1185">Reference proteome</keyword>
<evidence type="ECO:0000313" key="4">
    <source>
        <dbReference type="EMBL" id="KIW29923.1"/>
    </source>
</evidence>
<dbReference type="Proteomes" id="UP000054466">
    <property type="component" value="Unassembled WGS sequence"/>
</dbReference>
<dbReference type="InterPro" id="IPR001841">
    <property type="entry name" value="Znf_RING"/>
</dbReference>
<organism evidence="4 5">
    <name type="scientific">Cladophialophora immunda</name>
    <dbReference type="NCBI Taxonomy" id="569365"/>
    <lineage>
        <taxon>Eukaryota</taxon>
        <taxon>Fungi</taxon>
        <taxon>Dikarya</taxon>
        <taxon>Ascomycota</taxon>
        <taxon>Pezizomycotina</taxon>
        <taxon>Eurotiomycetes</taxon>
        <taxon>Chaetothyriomycetidae</taxon>
        <taxon>Chaetothyriales</taxon>
        <taxon>Herpotrichiellaceae</taxon>
        <taxon>Cladophialophora</taxon>
    </lineage>
</organism>
<reference evidence="4 5" key="1">
    <citation type="submission" date="2015-01" db="EMBL/GenBank/DDBJ databases">
        <title>The Genome Sequence of Cladophialophora immunda CBS83496.</title>
        <authorList>
            <consortium name="The Broad Institute Genomics Platform"/>
            <person name="Cuomo C."/>
            <person name="de Hoog S."/>
            <person name="Gorbushina A."/>
            <person name="Stielow B."/>
            <person name="Teixiera M."/>
            <person name="Abouelleil A."/>
            <person name="Chapman S.B."/>
            <person name="Priest M."/>
            <person name="Young S.K."/>
            <person name="Wortman J."/>
            <person name="Nusbaum C."/>
            <person name="Birren B."/>
        </authorList>
    </citation>
    <scope>NUCLEOTIDE SEQUENCE [LARGE SCALE GENOMIC DNA]</scope>
    <source>
        <strain evidence="4 5">CBS 83496</strain>
    </source>
</reference>
<dbReference type="InterPro" id="IPR013083">
    <property type="entry name" value="Znf_RING/FYVE/PHD"/>
</dbReference>
<feature type="compositionally biased region" description="Low complexity" evidence="2">
    <location>
        <begin position="368"/>
        <end position="390"/>
    </location>
</feature>
<feature type="region of interest" description="Disordered" evidence="2">
    <location>
        <begin position="298"/>
        <end position="394"/>
    </location>
</feature>
<feature type="compositionally biased region" description="Low complexity" evidence="2">
    <location>
        <begin position="349"/>
        <end position="361"/>
    </location>
</feature>
<name>A0A0D2CFN5_9EURO</name>
<feature type="region of interest" description="Disordered" evidence="2">
    <location>
        <begin position="218"/>
        <end position="237"/>
    </location>
</feature>
<protein>
    <recommendedName>
        <fullName evidence="3">RING-type domain-containing protein</fullName>
    </recommendedName>
</protein>
<dbReference type="AlphaFoldDB" id="A0A0D2CFN5"/>
<dbReference type="GO" id="GO:0008270">
    <property type="term" value="F:zinc ion binding"/>
    <property type="evidence" value="ECO:0007669"/>
    <property type="project" value="UniProtKB-KW"/>
</dbReference>
<dbReference type="GeneID" id="27344902"/>
<sequence>MLPSAKPALRLWTCRMLRHPNDERTGSSLLSPACSGPFSYVGAGRAHVLLTHLGTKCRIVILQGSKSKYIKDCPGHGDSIFYPSTNYEKIAYPSAALEALTLDFSFSMFSIYELCQVLGINHPQEQSTCVGYTQKRPDCRNPVAGRYRSAGTDKLVNICDALARGIQPSMLETQLQEVAKLLICRKNHQAQAPAKAQIWSERLFKYVEDSRVAGAYGRIQPRGSSRSSGPQLSGPPVVSLARTTIAPLSSTRDGDLVDIDHILQIQRETLRTLGEIQAKLDRLDSRRIRLHIAEVRQRSGGGAFSQEESPSDDEPPARSSVSSPEMRTLEELIRRQQRQAFSEQPRPSPQQRQLSSSGGPTALPPAPLSSSSSSSPSRTSRASSTSPSASDETECGICLSSLPSPGRSNGDIWRCATCHNATHAMCFDEWMARSTDGRVTCIYCRSPVSNI</sequence>
<dbReference type="RefSeq" id="XP_016250139.1">
    <property type="nucleotide sequence ID" value="XM_016392620.1"/>
</dbReference>
<dbReference type="HOGENOM" id="CLU_606910_0_0_1"/>
<proteinExistence type="predicted"/>
<dbReference type="OrthoDB" id="4161597at2759"/>
<evidence type="ECO:0000259" key="3">
    <source>
        <dbReference type="PROSITE" id="PS50089"/>
    </source>
</evidence>
<evidence type="ECO:0000313" key="5">
    <source>
        <dbReference type="Proteomes" id="UP000054466"/>
    </source>
</evidence>
<dbReference type="EMBL" id="KN847042">
    <property type="protein sequence ID" value="KIW29923.1"/>
    <property type="molecule type" value="Genomic_DNA"/>
</dbReference>
<evidence type="ECO:0000256" key="2">
    <source>
        <dbReference type="SAM" id="MobiDB-lite"/>
    </source>
</evidence>
<evidence type="ECO:0000256" key="1">
    <source>
        <dbReference type="PROSITE-ProRule" id="PRU00175"/>
    </source>
</evidence>
<dbReference type="VEuPathDB" id="FungiDB:PV07_05708"/>
<dbReference type="SUPFAM" id="SSF57850">
    <property type="entry name" value="RING/U-box"/>
    <property type="match status" value="1"/>
</dbReference>
<keyword evidence="1" id="KW-0863">Zinc-finger</keyword>
<dbReference type="PROSITE" id="PS50089">
    <property type="entry name" value="ZF_RING_2"/>
    <property type="match status" value="1"/>
</dbReference>
<accession>A0A0D2CFN5</accession>